<evidence type="ECO:0000313" key="4">
    <source>
        <dbReference type="EMBL" id="PSK84469.1"/>
    </source>
</evidence>
<dbReference type="InterPro" id="IPR051910">
    <property type="entry name" value="ComF/GntX_DNA_util-trans"/>
</dbReference>
<dbReference type="PANTHER" id="PTHR47505">
    <property type="entry name" value="DNA UTILIZATION PROTEIN YHGH"/>
    <property type="match status" value="1"/>
</dbReference>
<dbReference type="InterPro" id="IPR000836">
    <property type="entry name" value="PRTase_dom"/>
</dbReference>
<reference evidence="3 6" key="2">
    <citation type="submission" date="2019-10" db="EMBL/GenBank/DDBJ databases">
        <title>Prolixibacter strains distinguished by the presence of nitrate reductase genes were adept at nitrate-dependent anaerobic corrosion of metallic iron and carbon steel.</title>
        <authorList>
            <person name="Iino T."/>
            <person name="Shono N."/>
            <person name="Ito K."/>
            <person name="Nakamura R."/>
            <person name="Sueoka K."/>
            <person name="Harayama S."/>
            <person name="Ohkuma M."/>
        </authorList>
    </citation>
    <scope>NUCLEOTIDE SEQUENCE [LARGE SCALE GENOMIC DNA]</scope>
    <source>
        <strain evidence="3 6">MIC1-1</strain>
    </source>
</reference>
<dbReference type="InterPro" id="IPR029057">
    <property type="entry name" value="PRTase-like"/>
</dbReference>
<reference evidence="4 5" key="1">
    <citation type="submission" date="2018-03" db="EMBL/GenBank/DDBJ databases">
        <title>Genomic Encyclopedia of Archaeal and Bacterial Type Strains, Phase II (KMG-II): from individual species to whole genera.</title>
        <authorList>
            <person name="Goeker M."/>
        </authorList>
    </citation>
    <scope>NUCLEOTIDE SEQUENCE [LARGE SCALE GENOMIC DNA]</scope>
    <source>
        <strain evidence="4 5">DSM 27267</strain>
    </source>
</reference>
<comment type="caution">
    <text evidence="4">The sequence shown here is derived from an EMBL/GenBank/DDBJ whole genome shotgun (WGS) entry which is preliminary data.</text>
</comment>
<evidence type="ECO:0000313" key="6">
    <source>
        <dbReference type="Proteomes" id="UP000396862"/>
    </source>
</evidence>
<evidence type="ECO:0000256" key="1">
    <source>
        <dbReference type="ARBA" id="ARBA00008007"/>
    </source>
</evidence>
<dbReference type="Pfam" id="PF00156">
    <property type="entry name" value="Pribosyltran"/>
    <property type="match status" value="1"/>
</dbReference>
<dbReference type="OrthoDB" id="9779910at2"/>
<keyword evidence="6" id="KW-1185">Reference proteome</keyword>
<dbReference type="Proteomes" id="UP000396862">
    <property type="component" value="Unassembled WGS sequence"/>
</dbReference>
<gene>
    <name evidence="4" type="ORF">CLV93_102256</name>
    <name evidence="3" type="ORF">JCM18694_08880</name>
</gene>
<protein>
    <submittedName>
        <fullName evidence="3">Amidophosphoribosyltransferase</fullName>
    </submittedName>
    <submittedName>
        <fullName evidence="4">ComF family protein</fullName>
    </submittedName>
</protein>
<feature type="domain" description="Phosphoribosyltransferase" evidence="2">
    <location>
        <begin position="134"/>
        <end position="225"/>
    </location>
</feature>
<dbReference type="PANTHER" id="PTHR47505:SF1">
    <property type="entry name" value="DNA UTILIZATION PROTEIN YHGH"/>
    <property type="match status" value="1"/>
</dbReference>
<proteinExistence type="inferred from homology"/>
<name>A0A2P8CHR4_9BACT</name>
<evidence type="ECO:0000313" key="5">
    <source>
        <dbReference type="Proteomes" id="UP000240621"/>
    </source>
</evidence>
<dbReference type="EMBL" id="PYGC01000002">
    <property type="protein sequence ID" value="PSK84469.1"/>
    <property type="molecule type" value="Genomic_DNA"/>
</dbReference>
<dbReference type="AlphaFoldDB" id="A0A2P8CHR4"/>
<dbReference type="RefSeq" id="WP_106541066.1">
    <property type="nucleotide sequence ID" value="NZ_BLAU01000001.1"/>
</dbReference>
<dbReference type="EMBL" id="BLAU01000001">
    <property type="protein sequence ID" value="GET20642.1"/>
    <property type="molecule type" value="Genomic_DNA"/>
</dbReference>
<sequence length="227" mass="25386">MSLVNDFISLFFPHLCAGCGEPLVHGEEEICIRCLADLPRTGFARFADNKVAQVFWGRIPLEHAVSLCYFEKGSRLQKMFHRMKYRREPGVGQVLGRELGIELFSSSMFETLDAVIPVPLHPKKQKKRGYNQSEYIANGISEVMNIPVITDVLIRNVHTSSQTRKSRYNRWENVEGIFQVTKPEKLGNLHVLVVDDVVTTGATLEACCAPLLKIPGVKVSIATLACA</sequence>
<dbReference type="Gene3D" id="3.40.50.2020">
    <property type="match status" value="1"/>
</dbReference>
<evidence type="ECO:0000259" key="2">
    <source>
        <dbReference type="Pfam" id="PF00156"/>
    </source>
</evidence>
<dbReference type="SUPFAM" id="SSF53271">
    <property type="entry name" value="PRTase-like"/>
    <property type="match status" value="1"/>
</dbReference>
<evidence type="ECO:0000313" key="3">
    <source>
        <dbReference type="EMBL" id="GET20642.1"/>
    </source>
</evidence>
<organism evidence="4 5">
    <name type="scientific">Prolixibacter denitrificans</name>
    <dbReference type="NCBI Taxonomy" id="1541063"/>
    <lineage>
        <taxon>Bacteria</taxon>
        <taxon>Pseudomonadati</taxon>
        <taxon>Bacteroidota</taxon>
        <taxon>Bacteroidia</taxon>
        <taxon>Marinilabiliales</taxon>
        <taxon>Prolixibacteraceae</taxon>
        <taxon>Prolixibacter</taxon>
    </lineage>
</organism>
<comment type="similarity">
    <text evidence="1">Belongs to the ComF/GntX family.</text>
</comment>
<dbReference type="Proteomes" id="UP000240621">
    <property type="component" value="Unassembled WGS sequence"/>
</dbReference>
<accession>A0A2P8CHR4</accession>